<dbReference type="InterPro" id="IPR050490">
    <property type="entry name" value="Bact_solute-bd_prot1"/>
</dbReference>
<dbReference type="Pfam" id="PF01547">
    <property type="entry name" value="SBP_bac_1"/>
    <property type="match status" value="1"/>
</dbReference>
<proteinExistence type="predicted"/>
<dbReference type="STRING" id="697281.Mahau_1067"/>
<reference evidence="3 4" key="2">
    <citation type="journal article" date="2011" name="Stand. Genomic Sci.">
        <title>Complete genome sequence of Mahella australiensis type strain (50-1 BON).</title>
        <authorList>
            <person name="Sikorski J."/>
            <person name="Teshima H."/>
            <person name="Nolan M."/>
            <person name="Lucas S."/>
            <person name="Hammon N."/>
            <person name="Deshpande S."/>
            <person name="Cheng J.F."/>
            <person name="Pitluck S."/>
            <person name="Liolios K."/>
            <person name="Pagani I."/>
            <person name="Ivanova N."/>
            <person name="Huntemann M."/>
            <person name="Mavromatis K."/>
            <person name="Ovchinikova G."/>
            <person name="Pati A."/>
            <person name="Tapia R."/>
            <person name="Han C."/>
            <person name="Goodwin L."/>
            <person name="Chen A."/>
            <person name="Palaniappan K."/>
            <person name="Land M."/>
            <person name="Hauser L."/>
            <person name="Ngatchou-Djao O.D."/>
            <person name="Rohde M."/>
            <person name="Pukall R."/>
            <person name="Spring S."/>
            <person name="Abt B."/>
            <person name="Goker M."/>
            <person name="Detter J.C."/>
            <person name="Woyke T."/>
            <person name="Bristow J."/>
            <person name="Markowitz V."/>
            <person name="Hugenholtz P."/>
            <person name="Eisen J.A."/>
            <person name="Kyrpides N.C."/>
            <person name="Klenk H.P."/>
            <person name="Lapidus A."/>
        </authorList>
    </citation>
    <scope>NUCLEOTIDE SEQUENCE [LARGE SCALE GENOMIC DNA]</scope>
    <source>
        <strain evidence="4">DSM 15567 / CIP 107919 / 50-1 BON</strain>
    </source>
</reference>
<dbReference type="PANTHER" id="PTHR43649">
    <property type="entry name" value="ARABINOSE-BINDING PROTEIN-RELATED"/>
    <property type="match status" value="1"/>
</dbReference>
<dbReference type="CDD" id="cd14749">
    <property type="entry name" value="PBP2_XBP1_like"/>
    <property type="match status" value="1"/>
</dbReference>
<feature type="chain" id="PRO_5038806148" evidence="2">
    <location>
        <begin position="25"/>
        <end position="447"/>
    </location>
</feature>
<dbReference type="EMBL" id="CP002360">
    <property type="protein sequence ID" value="AEE96265.1"/>
    <property type="molecule type" value="Genomic_DNA"/>
</dbReference>
<dbReference type="SUPFAM" id="SSF53850">
    <property type="entry name" value="Periplasmic binding protein-like II"/>
    <property type="match status" value="1"/>
</dbReference>
<dbReference type="Proteomes" id="UP000008457">
    <property type="component" value="Chromosome"/>
</dbReference>
<dbReference type="RefSeq" id="WP_013780695.1">
    <property type="nucleotide sequence ID" value="NC_015520.1"/>
</dbReference>
<accession>F4A332</accession>
<evidence type="ECO:0000256" key="2">
    <source>
        <dbReference type="SAM" id="SignalP"/>
    </source>
</evidence>
<dbReference type="HOGENOM" id="CLU_031285_12_0_9"/>
<dbReference type="PROSITE" id="PS51257">
    <property type="entry name" value="PROKAR_LIPOPROTEIN"/>
    <property type="match status" value="1"/>
</dbReference>
<dbReference type="AlphaFoldDB" id="F4A332"/>
<feature type="signal peptide" evidence="2">
    <location>
        <begin position="1"/>
        <end position="24"/>
    </location>
</feature>
<dbReference type="OrthoDB" id="41208at2"/>
<dbReference type="KEGG" id="mas:Mahau_1067"/>
<evidence type="ECO:0000313" key="3">
    <source>
        <dbReference type="EMBL" id="AEE96265.1"/>
    </source>
</evidence>
<gene>
    <name evidence="3" type="ordered locus">Mahau_1067</name>
</gene>
<evidence type="ECO:0000256" key="1">
    <source>
        <dbReference type="SAM" id="MobiDB-lite"/>
    </source>
</evidence>
<dbReference type="Gene3D" id="3.40.190.10">
    <property type="entry name" value="Periplasmic binding protein-like II"/>
    <property type="match status" value="2"/>
</dbReference>
<keyword evidence="4" id="KW-1185">Reference proteome</keyword>
<reference evidence="4" key="1">
    <citation type="submission" date="2010-11" db="EMBL/GenBank/DDBJ databases">
        <title>The complete genome of Mahella australiensis DSM 15567.</title>
        <authorList>
            <consortium name="US DOE Joint Genome Institute (JGI-PGF)"/>
            <person name="Lucas S."/>
            <person name="Copeland A."/>
            <person name="Lapidus A."/>
            <person name="Bruce D."/>
            <person name="Goodwin L."/>
            <person name="Pitluck S."/>
            <person name="Kyrpides N."/>
            <person name="Mavromatis K."/>
            <person name="Pagani I."/>
            <person name="Ivanova N."/>
            <person name="Teshima H."/>
            <person name="Brettin T."/>
            <person name="Detter J.C."/>
            <person name="Han C."/>
            <person name="Tapia R."/>
            <person name="Land M."/>
            <person name="Hauser L."/>
            <person name="Markowitz V."/>
            <person name="Cheng J.-F."/>
            <person name="Hugenholtz P."/>
            <person name="Woyke T."/>
            <person name="Wu D."/>
            <person name="Spring S."/>
            <person name="Pukall R."/>
            <person name="Steenblock K."/>
            <person name="Schneider S."/>
            <person name="Klenk H.-P."/>
            <person name="Eisen J.A."/>
        </authorList>
    </citation>
    <scope>NUCLEOTIDE SEQUENCE [LARGE SCALE GENOMIC DNA]</scope>
    <source>
        <strain evidence="4">DSM 15567 / CIP 107919 / 50-1 BON</strain>
    </source>
</reference>
<organism evidence="3 4">
    <name type="scientific">Mahella australiensis (strain DSM 15567 / CIP 107919 / 50-1 BON)</name>
    <dbReference type="NCBI Taxonomy" id="697281"/>
    <lineage>
        <taxon>Bacteria</taxon>
        <taxon>Bacillati</taxon>
        <taxon>Bacillota</taxon>
        <taxon>Clostridia</taxon>
        <taxon>Thermoanaerobacterales</taxon>
        <taxon>Thermoanaerobacterales Family IV. Incertae Sedis</taxon>
        <taxon>Mahella</taxon>
    </lineage>
</organism>
<dbReference type="InterPro" id="IPR006059">
    <property type="entry name" value="SBP"/>
</dbReference>
<evidence type="ECO:0000313" key="4">
    <source>
        <dbReference type="Proteomes" id="UP000008457"/>
    </source>
</evidence>
<sequence length="447" mass="48526">MGRFKKLLVIGVALLLVLSMGACSSSGTNPSSSSSSNNSSASNSSDSSGSGEKITLTYWNIYTSDPLKTKVKEMLDKWNQDNPNIQIEQSITENDAYKTKIKAAIAANEAPDIIQSWCGGFSKPFVDAGKILALDDYLSDGTKDQVLPGAFDNITYNGKIYGLTYSGQASVLFVNRDIFSKYNVQVPTTFNDLINVIKTFKSNGVTPFALGNKDEWPGMWYYDLLAVREGGVQLCRDALNSKASFEDPAFIRAAQKLQEMVDAGAFAPGFMGLSRDEATAQFCQGNVAMYFGGNFDGAAFEKEGSGVKGKVDAYRFPVIEDGKGDPTEYIGGGANALLVNANTKHKDEAVKAAKYLAKQLSNAQYITAGGLPSWKYDDVDPSQVDPLEVQIMKNIVEGAKDSVAAWDLYLEGNDAQTHKDLVAQLFAKQITPEEYAKQMQEKINASK</sequence>
<protein>
    <submittedName>
        <fullName evidence="3">Carbohydrate ABC transporter substrate-binding protein, CUT1 family</fullName>
    </submittedName>
</protein>
<dbReference type="PANTHER" id="PTHR43649:SF14">
    <property type="entry name" value="BLR3389 PROTEIN"/>
    <property type="match status" value="1"/>
</dbReference>
<feature type="region of interest" description="Disordered" evidence="1">
    <location>
        <begin position="27"/>
        <end position="51"/>
    </location>
</feature>
<dbReference type="eggNOG" id="COG1653">
    <property type="taxonomic scope" value="Bacteria"/>
</dbReference>
<name>F4A332_MAHA5</name>
<keyword evidence="2" id="KW-0732">Signal</keyword>